<proteinExistence type="predicted"/>
<feature type="transmembrane region" description="Helical" evidence="1">
    <location>
        <begin position="60"/>
        <end position="78"/>
    </location>
</feature>
<accession>A0A0A0LTP3</accession>
<reference evidence="2 3" key="1">
    <citation type="journal article" date="2009" name="Nat. Genet.">
        <title>The genome of the cucumber, Cucumis sativus L.</title>
        <authorList>
            <person name="Huang S."/>
            <person name="Li R."/>
            <person name="Zhang Z."/>
            <person name="Li L."/>
            <person name="Gu X."/>
            <person name="Fan W."/>
            <person name="Lucas W.J."/>
            <person name="Wang X."/>
            <person name="Xie B."/>
            <person name="Ni P."/>
            <person name="Ren Y."/>
            <person name="Zhu H."/>
            <person name="Li J."/>
            <person name="Lin K."/>
            <person name="Jin W."/>
            <person name="Fei Z."/>
            <person name="Li G."/>
            <person name="Staub J."/>
            <person name="Kilian A."/>
            <person name="van der Vossen E.A."/>
            <person name="Wu Y."/>
            <person name="Guo J."/>
            <person name="He J."/>
            <person name="Jia Z."/>
            <person name="Ren Y."/>
            <person name="Tian G."/>
            <person name="Lu Y."/>
            <person name="Ruan J."/>
            <person name="Qian W."/>
            <person name="Wang M."/>
            <person name="Huang Q."/>
            <person name="Li B."/>
            <person name="Xuan Z."/>
            <person name="Cao J."/>
            <person name="Asan"/>
            <person name="Wu Z."/>
            <person name="Zhang J."/>
            <person name="Cai Q."/>
            <person name="Bai Y."/>
            <person name="Zhao B."/>
            <person name="Han Y."/>
            <person name="Li Y."/>
            <person name="Li X."/>
            <person name="Wang S."/>
            <person name="Shi Q."/>
            <person name="Liu S."/>
            <person name="Cho W.K."/>
            <person name="Kim J.Y."/>
            <person name="Xu Y."/>
            <person name="Heller-Uszynska K."/>
            <person name="Miao H."/>
            <person name="Cheng Z."/>
            <person name="Zhang S."/>
            <person name="Wu J."/>
            <person name="Yang Y."/>
            <person name="Kang H."/>
            <person name="Li M."/>
            <person name="Liang H."/>
            <person name="Ren X."/>
            <person name="Shi Z."/>
            <person name="Wen M."/>
            <person name="Jian M."/>
            <person name="Yang H."/>
            <person name="Zhang G."/>
            <person name="Yang Z."/>
            <person name="Chen R."/>
            <person name="Liu S."/>
            <person name="Li J."/>
            <person name="Ma L."/>
            <person name="Liu H."/>
            <person name="Zhou Y."/>
            <person name="Zhao J."/>
            <person name="Fang X."/>
            <person name="Li G."/>
            <person name="Fang L."/>
            <person name="Li Y."/>
            <person name="Liu D."/>
            <person name="Zheng H."/>
            <person name="Zhang Y."/>
            <person name="Qin N."/>
            <person name="Li Z."/>
            <person name="Yang G."/>
            <person name="Yang S."/>
            <person name="Bolund L."/>
            <person name="Kristiansen K."/>
            <person name="Zheng H."/>
            <person name="Li S."/>
            <person name="Zhang X."/>
            <person name="Yang H."/>
            <person name="Wang J."/>
            <person name="Sun R."/>
            <person name="Zhang B."/>
            <person name="Jiang S."/>
            <person name="Wang J."/>
            <person name="Du Y."/>
            <person name="Li S."/>
        </authorList>
    </citation>
    <scope>NUCLEOTIDE SEQUENCE [LARGE SCALE GENOMIC DNA]</scope>
    <source>
        <strain evidence="3">cv. 9930</strain>
    </source>
</reference>
<reference evidence="2 3" key="4">
    <citation type="journal article" date="2011" name="BMC Genomics">
        <title>RNA-Seq improves annotation of protein-coding genes in the cucumber genome.</title>
        <authorList>
            <person name="Li Z."/>
            <person name="Zhang Z."/>
            <person name="Yan P."/>
            <person name="Huang S."/>
            <person name="Fei Z."/>
            <person name="Lin K."/>
        </authorList>
    </citation>
    <scope>NUCLEOTIDE SEQUENCE [LARGE SCALE GENOMIC DNA]</scope>
    <source>
        <strain evidence="3">cv. 9930</strain>
    </source>
</reference>
<dbReference type="Proteomes" id="UP000029981">
    <property type="component" value="Chromosome 1"/>
</dbReference>
<keyword evidence="3" id="KW-1185">Reference proteome</keyword>
<reference evidence="2 3" key="2">
    <citation type="journal article" date="2009" name="PLoS ONE">
        <title>An integrated genetic and cytogenetic map of the cucumber genome.</title>
        <authorList>
            <person name="Ren Y."/>
            <person name="Zhang Z."/>
            <person name="Liu J."/>
            <person name="Staub J.E."/>
            <person name="Han Y."/>
            <person name="Cheng Z."/>
            <person name="Li X."/>
            <person name="Lu J."/>
            <person name="Miao H."/>
            <person name="Kang H."/>
            <person name="Xie B."/>
            <person name="Gu X."/>
            <person name="Wang X."/>
            <person name="Du Y."/>
            <person name="Jin W."/>
            <person name="Huang S."/>
        </authorList>
    </citation>
    <scope>NUCLEOTIDE SEQUENCE [LARGE SCALE GENOMIC DNA]</scope>
    <source>
        <strain evidence="3">cv. 9930</strain>
    </source>
</reference>
<protein>
    <submittedName>
        <fullName evidence="2">Uncharacterized protein</fullName>
    </submittedName>
</protein>
<dbReference type="STRING" id="3659.A0A0A0LTP3"/>
<dbReference type="EMBL" id="CM002922">
    <property type="protein sequence ID" value="KGN65300.1"/>
    <property type="molecule type" value="Genomic_DNA"/>
</dbReference>
<dbReference type="PANTHER" id="PTHR34189">
    <property type="entry name" value="TRANSMEMBRANE PROTEIN"/>
    <property type="match status" value="1"/>
</dbReference>
<evidence type="ECO:0000313" key="3">
    <source>
        <dbReference type="Proteomes" id="UP000029981"/>
    </source>
</evidence>
<reference evidence="2 3" key="3">
    <citation type="journal article" date="2010" name="BMC Genomics">
        <title>Transcriptome sequencing and comparative analysis of cucumber flowers with different sex types.</title>
        <authorList>
            <person name="Guo S."/>
            <person name="Zheng Y."/>
            <person name="Joung J.G."/>
            <person name="Liu S."/>
            <person name="Zhang Z."/>
            <person name="Crasta O.R."/>
            <person name="Sobral B.W."/>
            <person name="Xu Y."/>
            <person name="Huang S."/>
            <person name="Fei Z."/>
        </authorList>
    </citation>
    <scope>NUCLEOTIDE SEQUENCE [LARGE SCALE GENOMIC DNA]</scope>
    <source>
        <strain evidence="3">cv. 9930</strain>
    </source>
</reference>
<keyword evidence="1" id="KW-0812">Transmembrane</keyword>
<dbReference type="AlphaFoldDB" id="A0A0A0LTP3"/>
<dbReference type="Gramene" id="KGN65300">
    <property type="protein sequence ID" value="KGN65300"/>
    <property type="gene ID" value="Csa_1G305730"/>
</dbReference>
<keyword evidence="1" id="KW-0472">Membrane</keyword>
<evidence type="ECO:0000256" key="1">
    <source>
        <dbReference type="SAM" id="Phobius"/>
    </source>
</evidence>
<sequence length="81" mass="8893">MYRSSSTSRSFNEFSVDLLPDSISSPPLKNEASGVLPLFKSNSDAKKEMGSQFKSPGENAVHLIPLTLFLCALILWVCSTR</sequence>
<dbReference type="OMA" id="ILWIFSH"/>
<organism evidence="2 3">
    <name type="scientific">Cucumis sativus</name>
    <name type="common">Cucumber</name>
    <dbReference type="NCBI Taxonomy" id="3659"/>
    <lineage>
        <taxon>Eukaryota</taxon>
        <taxon>Viridiplantae</taxon>
        <taxon>Streptophyta</taxon>
        <taxon>Embryophyta</taxon>
        <taxon>Tracheophyta</taxon>
        <taxon>Spermatophyta</taxon>
        <taxon>Magnoliopsida</taxon>
        <taxon>eudicotyledons</taxon>
        <taxon>Gunneridae</taxon>
        <taxon>Pentapetalae</taxon>
        <taxon>rosids</taxon>
        <taxon>fabids</taxon>
        <taxon>Cucurbitales</taxon>
        <taxon>Cucurbitaceae</taxon>
        <taxon>Benincaseae</taxon>
        <taxon>Cucumis</taxon>
    </lineage>
</organism>
<name>A0A0A0LTP3_CUCSA</name>
<evidence type="ECO:0000313" key="2">
    <source>
        <dbReference type="EMBL" id="KGN65300.1"/>
    </source>
</evidence>
<gene>
    <name evidence="2" type="ORF">Csa_1G305730</name>
</gene>
<keyword evidence="1" id="KW-1133">Transmembrane helix</keyword>
<dbReference type="PANTHER" id="PTHR34189:SF10">
    <property type="entry name" value="TRANSMEMBRANE PROTEIN"/>
    <property type="match status" value="1"/>
</dbReference>